<comment type="caution">
    <text evidence="2">The sequence shown here is derived from an EMBL/GenBank/DDBJ whole genome shotgun (WGS) entry which is preliminary data.</text>
</comment>
<feature type="region of interest" description="Disordered" evidence="1">
    <location>
        <begin position="1"/>
        <end position="21"/>
    </location>
</feature>
<dbReference type="EMBL" id="BONR01000002">
    <property type="protein sequence ID" value="GIG54683.1"/>
    <property type="molecule type" value="Genomic_DNA"/>
</dbReference>
<protein>
    <recommendedName>
        <fullName evidence="4">DUF3710 domain-containing protein</fullName>
    </recommendedName>
</protein>
<gene>
    <name evidence="2" type="ORF">Dac01nite_14350</name>
</gene>
<feature type="region of interest" description="Disordered" evidence="1">
    <location>
        <begin position="189"/>
        <end position="208"/>
    </location>
</feature>
<proteinExistence type="predicted"/>
<name>A0A919Q546_9MICO</name>
<dbReference type="Pfam" id="PF12502">
    <property type="entry name" value="DUF3710"/>
    <property type="match status" value="1"/>
</dbReference>
<dbReference type="RefSeq" id="WP_203655077.1">
    <property type="nucleotide sequence ID" value="NZ_BONR01000002.1"/>
</dbReference>
<dbReference type="Proteomes" id="UP000652354">
    <property type="component" value="Unassembled WGS sequence"/>
</dbReference>
<evidence type="ECO:0000313" key="3">
    <source>
        <dbReference type="Proteomes" id="UP000652354"/>
    </source>
</evidence>
<keyword evidence="3" id="KW-1185">Reference proteome</keyword>
<evidence type="ECO:0000313" key="2">
    <source>
        <dbReference type="EMBL" id="GIG54683.1"/>
    </source>
</evidence>
<evidence type="ECO:0008006" key="4">
    <source>
        <dbReference type="Google" id="ProtNLM"/>
    </source>
</evidence>
<dbReference type="InterPro" id="IPR022183">
    <property type="entry name" value="DUF3710"/>
</dbReference>
<evidence type="ECO:0000256" key="1">
    <source>
        <dbReference type="SAM" id="MobiDB-lite"/>
    </source>
</evidence>
<dbReference type="AlphaFoldDB" id="A0A919Q546"/>
<organism evidence="2 3">
    <name type="scientific">Demequina activiva</name>
    <dbReference type="NCBI Taxonomy" id="1582364"/>
    <lineage>
        <taxon>Bacteria</taxon>
        <taxon>Bacillati</taxon>
        <taxon>Actinomycetota</taxon>
        <taxon>Actinomycetes</taxon>
        <taxon>Micrococcales</taxon>
        <taxon>Demequinaceae</taxon>
        <taxon>Demequina</taxon>
    </lineage>
</organism>
<sequence length="208" mass="22123">MSDDAPAPFDDGLGDIEPADGPWSLADAPAERMFISCGPLRLPAFGSMHARLEFDAKTRRMGAVSVHIADCEAQIQVIAAPRGQGLWTDMRRSITAKVKKQPGFQQTVEGRFGPELFATVTGRDRAGLLRDTTIRYVGIDGDRWVLRAVVTGPSVAEDSTIARVDAFLSQCAVERGDEAIPTGTVLELTPPAGGPARTAAPAPDLEAP</sequence>
<accession>A0A919Q546</accession>
<reference evidence="2" key="1">
    <citation type="submission" date="2021-01" db="EMBL/GenBank/DDBJ databases">
        <title>Whole genome shotgun sequence of Demequina activiva NBRC 110675.</title>
        <authorList>
            <person name="Komaki H."/>
            <person name="Tamura T."/>
        </authorList>
    </citation>
    <scope>NUCLEOTIDE SEQUENCE</scope>
    <source>
        <strain evidence="2">NBRC 110675</strain>
    </source>
</reference>